<dbReference type="OrthoDB" id="8436363at2759"/>
<dbReference type="RefSeq" id="XP_004347170.1">
    <property type="nucleotide sequence ID" value="XM_004347120.1"/>
</dbReference>
<dbReference type="AlphaFoldDB" id="L8HAN9"/>
<dbReference type="SMART" id="SM00368">
    <property type="entry name" value="LRR_RI"/>
    <property type="match status" value="7"/>
</dbReference>
<protein>
    <submittedName>
        <fullName evidence="2">Leucine rich repeat domain containing protein</fullName>
    </submittedName>
</protein>
<name>L8HAN9_ACACF</name>
<dbReference type="KEGG" id="acan:ACA1_385650"/>
<gene>
    <name evidence="2" type="ORF">ACA1_385650</name>
</gene>
<feature type="region of interest" description="Disordered" evidence="1">
    <location>
        <begin position="651"/>
        <end position="708"/>
    </location>
</feature>
<evidence type="ECO:0000313" key="3">
    <source>
        <dbReference type="Proteomes" id="UP000011083"/>
    </source>
</evidence>
<dbReference type="PANTHER" id="PTHR24112">
    <property type="entry name" value="LEUCINE-RICH REPEAT, ISOFORM F-RELATED"/>
    <property type="match status" value="1"/>
</dbReference>
<dbReference type="InterPro" id="IPR032675">
    <property type="entry name" value="LRR_dom_sf"/>
</dbReference>
<reference evidence="2 3" key="1">
    <citation type="journal article" date="2013" name="Genome Biol.">
        <title>Genome of Acanthamoeba castellanii highlights extensive lateral gene transfer and early evolution of tyrosine kinase signaling.</title>
        <authorList>
            <person name="Clarke M."/>
            <person name="Lohan A.J."/>
            <person name="Liu B."/>
            <person name="Lagkouvardos I."/>
            <person name="Roy S."/>
            <person name="Zafar N."/>
            <person name="Bertelli C."/>
            <person name="Schilde C."/>
            <person name="Kianianmomeni A."/>
            <person name="Burglin T.R."/>
            <person name="Frech C."/>
            <person name="Turcotte B."/>
            <person name="Kopec K.O."/>
            <person name="Synnott J.M."/>
            <person name="Choo C."/>
            <person name="Paponov I."/>
            <person name="Finkler A."/>
            <person name="Soon Heng Tan C."/>
            <person name="Hutchins A.P."/>
            <person name="Weinmeier T."/>
            <person name="Rattei T."/>
            <person name="Chu J.S."/>
            <person name="Gimenez G."/>
            <person name="Irimia M."/>
            <person name="Rigden D.J."/>
            <person name="Fitzpatrick D.A."/>
            <person name="Lorenzo-Morales J."/>
            <person name="Bateman A."/>
            <person name="Chiu C.H."/>
            <person name="Tang P."/>
            <person name="Hegemann P."/>
            <person name="Fromm H."/>
            <person name="Raoult D."/>
            <person name="Greub G."/>
            <person name="Miranda-Saavedra D."/>
            <person name="Chen N."/>
            <person name="Nash P."/>
            <person name="Ginger M.L."/>
            <person name="Horn M."/>
            <person name="Schaap P."/>
            <person name="Caler L."/>
            <person name="Loftus B."/>
        </authorList>
    </citation>
    <scope>NUCLEOTIDE SEQUENCE [LARGE SCALE GENOMIC DNA]</scope>
    <source>
        <strain evidence="2 3">Neff</strain>
    </source>
</reference>
<dbReference type="PROSITE" id="PS51450">
    <property type="entry name" value="LRR"/>
    <property type="match status" value="1"/>
</dbReference>
<organism evidence="2 3">
    <name type="scientific">Acanthamoeba castellanii (strain ATCC 30010 / Neff)</name>
    <dbReference type="NCBI Taxonomy" id="1257118"/>
    <lineage>
        <taxon>Eukaryota</taxon>
        <taxon>Amoebozoa</taxon>
        <taxon>Discosea</taxon>
        <taxon>Longamoebia</taxon>
        <taxon>Centramoebida</taxon>
        <taxon>Acanthamoebidae</taxon>
        <taxon>Acanthamoeba</taxon>
    </lineage>
</organism>
<dbReference type="InterPro" id="IPR051279">
    <property type="entry name" value="PP1-Reg/Actin-Interact_Protein"/>
</dbReference>
<feature type="compositionally biased region" description="Low complexity" evidence="1">
    <location>
        <begin position="665"/>
        <end position="676"/>
    </location>
</feature>
<feature type="region of interest" description="Disordered" evidence="1">
    <location>
        <begin position="831"/>
        <end position="1015"/>
    </location>
</feature>
<feature type="compositionally biased region" description="Basic residues" evidence="1">
    <location>
        <begin position="994"/>
        <end position="1006"/>
    </location>
</feature>
<evidence type="ECO:0000313" key="2">
    <source>
        <dbReference type="EMBL" id="ELR21788.1"/>
    </source>
</evidence>
<dbReference type="GeneID" id="14922701"/>
<dbReference type="OMA" id="NCAITHK"/>
<dbReference type="EMBL" id="KB007900">
    <property type="protein sequence ID" value="ELR21788.1"/>
    <property type="molecule type" value="Genomic_DNA"/>
</dbReference>
<sequence>MAATEATYSFSSSSSAAGRRVSQRNSVASVGLKAKELEFVYETLSSYGDYEIVYSTWVKKINPKGKVQKRLLVLGPFHIFSFKMGTFGKKGLQRCGHYYELYELHAGKPDQFNSQEVGQIVRVIEGIYRGLHPDFPEHFTQQLIVNVDQKILIDPAPHEVERIVGRAGSFDNFWHIFCAWCNYYGIRDVKSSPETKDAAASIQFLPEFQRYLQKKFADKSHVLDNPPLQNAIHFKALCKALYFNRHFKHVSLTDYSVASADGSLIMAAKELLPPGMGDESIPKLPRSPRGALTEPWSKTLETQIVELLSHTSSLTHLTLSSLPLGESFFKKLSECLKKRRSSLPSSSVVASSVVSPRSSLGSSVSYSTLAPPALGELELEYFSLAGTKLDEKAWKHLGEILKIIGNHISHVDFSNCAITHKGIAYLSEALIFATGANLRYLNLSHNMLGLEGTTSLNHVISSGSCLYEINLANCALDIAEICKYVKNKGCGVRRLNVSHNPITEEQAEDLVSLGLFTTTLRHLDISYTGITAPKVAKFLTALHNNNDLTEPVDLDLSGNPALRPDIAPLISQLVIGGVNRLGGLVLDDCDLQDAGMQELFAALTALTPDLQLTSLSVSYNVTKSKGDEREKTATAIHQFLSKAGPSLRSFTLRGAARPPGRHHSAAALASSTSSSLPGEHSRGTLKRGSAADSATSRGSTLKKKDAAAVSVTSAATTTPLRFGPALGAALECLACADAAAPGLERLEVDGNEAGEEAARELVRVVEAHPKLVELGCDDNAIPLCVYDELLDKVVRAGLRLARLSVPVADGRRSKDREAAKRLVERVERFNRGERDAASSEQKAKSEKKEKKKKAKKNENESEEVAETAAVETKGKEKKSKKNKAREDEAKSEAKSEEPAEVTKATTKKTKTKNEEGEDKKKKQNEEAAISEGKQSDETTQSEGHANKVTEKKAKKSPKAKEPSTADVETTTPNDEEDVAERKRNENSEEENASGKKKKKKGHKQQQKKTADNEQK</sequence>
<feature type="compositionally biased region" description="Basic and acidic residues" evidence="1">
    <location>
        <begin position="884"/>
        <end position="897"/>
    </location>
</feature>
<dbReference type="SUPFAM" id="SSF52047">
    <property type="entry name" value="RNI-like"/>
    <property type="match status" value="1"/>
</dbReference>
<dbReference type="STRING" id="1257118.L8HAN9"/>
<dbReference type="Pfam" id="PF13516">
    <property type="entry name" value="LRR_6"/>
    <property type="match status" value="1"/>
</dbReference>
<feature type="compositionally biased region" description="Basic and acidic residues" evidence="1">
    <location>
        <begin position="911"/>
        <end position="925"/>
    </location>
</feature>
<keyword evidence="3" id="KW-1185">Reference proteome</keyword>
<dbReference type="Proteomes" id="UP000011083">
    <property type="component" value="Unassembled WGS sequence"/>
</dbReference>
<proteinExistence type="predicted"/>
<accession>L8HAN9</accession>
<dbReference type="VEuPathDB" id="AmoebaDB:ACA1_385650"/>
<dbReference type="InterPro" id="IPR001611">
    <property type="entry name" value="Leu-rich_rpt"/>
</dbReference>
<evidence type="ECO:0000256" key="1">
    <source>
        <dbReference type="SAM" id="MobiDB-lite"/>
    </source>
</evidence>
<feature type="compositionally biased region" description="Basic and acidic residues" evidence="1">
    <location>
        <begin position="831"/>
        <end position="848"/>
    </location>
</feature>
<dbReference type="Gene3D" id="3.80.10.10">
    <property type="entry name" value="Ribonuclease Inhibitor"/>
    <property type="match status" value="1"/>
</dbReference>